<evidence type="ECO:0000313" key="9">
    <source>
        <dbReference type="Proteomes" id="UP001497480"/>
    </source>
</evidence>
<feature type="domain" description="HTH myb-type" evidence="7">
    <location>
        <begin position="62"/>
        <end position="116"/>
    </location>
</feature>
<dbReference type="Gene3D" id="1.10.10.60">
    <property type="entry name" value="Homeodomain-like"/>
    <property type="match status" value="2"/>
</dbReference>
<evidence type="ECO:0000313" key="8">
    <source>
        <dbReference type="EMBL" id="CAL0333895.1"/>
    </source>
</evidence>
<dbReference type="Pfam" id="PF00249">
    <property type="entry name" value="Myb_DNA-binding"/>
    <property type="match status" value="2"/>
</dbReference>
<dbReference type="InterPro" id="IPR001005">
    <property type="entry name" value="SANT/Myb"/>
</dbReference>
<keyword evidence="2" id="KW-0677">Repeat</keyword>
<dbReference type="GO" id="GO:0003677">
    <property type="term" value="F:DNA binding"/>
    <property type="evidence" value="ECO:0007669"/>
    <property type="project" value="UniProtKB-KW"/>
</dbReference>
<feature type="domain" description="Myb-like" evidence="6">
    <location>
        <begin position="62"/>
        <end position="112"/>
    </location>
</feature>
<feature type="compositionally biased region" description="Basic and acidic residues" evidence="5">
    <location>
        <begin position="122"/>
        <end position="136"/>
    </location>
</feature>
<sequence length="327" mass="37126">MVRTPSFDKSGLKKGTWTQEEDRKLIAYVTKYGSWNWRQLPKFAGLQRCGKSCRLRWLNYLRPNVRRGNFTQEEEEIIIRLHNKLGNRWSIIATHLSGRTDNEIKNHWHTSLKKSIQQNTVTKEKAKSPFKPKDIESNPASYSVSNNVALQVTPPSTTSQISDSTTGSLSPPSSISSEFSSSISWDDTSSTTKLVIEDDFPFLDDAFWIESDLADISNIHSEIIQGGYYNDAFQSVEPIDILVALSPHPLSNKNIVMESDFGSFVYVDTEATMNHLWTQSFVSDTCQVPSQLIKPLEAESQYFSQAYGSESDFWSQNNLCDEHLSLF</sequence>
<evidence type="ECO:0000256" key="5">
    <source>
        <dbReference type="SAM" id="MobiDB-lite"/>
    </source>
</evidence>
<feature type="domain" description="Myb-like" evidence="6">
    <location>
        <begin position="9"/>
        <end position="61"/>
    </location>
</feature>
<evidence type="ECO:0000256" key="4">
    <source>
        <dbReference type="ARBA" id="ARBA00023242"/>
    </source>
</evidence>
<name>A0AAV1YLS6_LUPLU</name>
<comment type="subcellular location">
    <subcellularLocation>
        <location evidence="1">Nucleus</location>
    </subcellularLocation>
</comment>
<reference evidence="8 9" key="1">
    <citation type="submission" date="2024-03" db="EMBL/GenBank/DDBJ databases">
        <authorList>
            <person name="Martinez-Hernandez J."/>
        </authorList>
    </citation>
    <scope>NUCLEOTIDE SEQUENCE [LARGE SCALE GENOMIC DNA]</scope>
</reference>
<dbReference type="GO" id="GO:0005634">
    <property type="term" value="C:nucleus"/>
    <property type="evidence" value="ECO:0007669"/>
    <property type="project" value="UniProtKB-SubCell"/>
</dbReference>
<evidence type="ECO:0000259" key="6">
    <source>
        <dbReference type="PROSITE" id="PS50090"/>
    </source>
</evidence>
<evidence type="ECO:0000256" key="3">
    <source>
        <dbReference type="ARBA" id="ARBA00023125"/>
    </source>
</evidence>
<dbReference type="InterPro" id="IPR009057">
    <property type="entry name" value="Homeodomain-like_sf"/>
</dbReference>
<feature type="region of interest" description="Disordered" evidence="5">
    <location>
        <begin position="118"/>
        <end position="139"/>
    </location>
</feature>
<organism evidence="8 9">
    <name type="scientific">Lupinus luteus</name>
    <name type="common">European yellow lupine</name>
    <dbReference type="NCBI Taxonomy" id="3873"/>
    <lineage>
        <taxon>Eukaryota</taxon>
        <taxon>Viridiplantae</taxon>
        <taxon>Streptophyta</taxon>
        <taxon>Embryophyta</taxon>
        <taxon>Tracheophyta</taxon>
        <taxon>Spermatophyta</taxon>
        <taxon>Magnoliopsida</taxon>
        <taxon>eudicotyledons</taxon>
        <taxon>Gunneridae</taxon>
        <taxon>Pentapetalae</taxon>
        <taxon>rosids</taxon>
        <taxon>fabids</taxon>
        <taxon>Fabales</taxon>
        <taxon>Fabaceae</taxon>
        <taxon>Papilionoideae</taxon>
        <taxon>50 kb inversion clade</taxon>
        <taxon>genistoids sensu lato</taxon>
        <taxon>core genistoids</taxon>
        <taxon>Genisteae</taxon>
        <taxon>Lupinus</taxon>
    </lineage>
</organism>
<keyword evidence="9" id="KW-1185">Reference proteome</keyword>
<gene>
    <name evidence="8" type="ORF">LLUT_LOCUS34955</name>
</gene>
<accession>A0AAV1YLS6</accession>
<evidence type="ECO:0000256" key="2">
    <source>
        <dbReference type="ARBA" id="ARBA00022737"/>
    </source>
</evidence>
<dbReference type="Proteomes" id="UP001497480">
    <property type="component" value="Unassembled WGS sequence"/>
</dbReference>
<dbReference type="SMART" id="SM00717">
    <property type="entry name" value="SANT"/>
    <property type="match status" value="2"/>
</dbReference>
<dbReference type="PANTHER" id="PTHR10641">
    <property type="entry name" value="MYB FAMILY TRANSCRIPTION FACTOR"/>
    <property type="match status" value="1"/>
</dbReference>
<comment type="caution">
    <text evidence="8">The sequence shown here is derived from an EMBL/GenBank/DDBJ whole genome shotgun (WGS) entry which is preliminary data.</text>
</comment>
<dbReference type="AlphaFoldDB" id="A0AAV1YLS6"/>
<dbReference type="FunFam" id="1.10.10.60:FF:000001">
    <property type="entry name" value="MYB-related transcription factor"/>
    <property type="match status" value="1"/>
</dbReference>
<dbReference type="SUPFAM" id="SSF46689">
    <property type="entry name" value="Homeodomain-like"/>
    <property type="match status" value="1"/>
</dbReference>
<dbReference type="InterPro" id="IPR015495">
    <property type="entry name" value="Myb_TF_plants"/>
</dbReference>
<dbReference type="PROSITE" id="PS51294">
    <property type="entry name" value="HTH_MYB"/>
    <property type="match status" value="2"/>
</dbReference>
<keyword evidence="4" id="KW-0539">Nucleus</keyword>
<proteinExistence type="predicted"/>
<evidence type="ECO:0000259" key="7">
    <source>
        <dbReference type="PROSITE" id="PS51294"/>
    </source>
</evidence>
<protein>
    <submittedName>
        <fullName evidence="8">Uncharacterized protein</fullName>
    </submittedName>
</protein>
<keyword evidence="3" id="KW-0238">DNA-binding</keyword>
<dbReference type="InterPro" id="IPR017930">
    <property type="entry name" value="Myb_dom"/>
</dbReference>
<dbReference type="CDD" id="cd00167">
    <property type="entry name" value="SANT"/>
    <property type="match status" value="2"/>
</dbReference>
<dbReference type="EMBL" id="CAXHTB010000025">
    <property type="protein sequence ID" value="CAL0333895.1"/>
    <property type="molecule type" value="Genomic_DNA"/>
</dbReference>
<feature type="domain" description="HTH myb-type" evidence="7">
    <location>
        <begin position="9"/>
        <end position="61"/>
    </location>
</feature>
<feature type="compositionally biased region" description="Low complexity" evidence="5">
    <location>
        <begin position="162"/>
        <end position="175"/>
    </location>
</feature>
<dbReference type="PROSITE" id="PS50090">
    <property type="entry name" value="MYB_LIKE"/>
    <property type="match status" value="2"/>
</dbReference>
<evidence type="ECO:0000256" key="1">
    <source>
        <dbReference type="ARBA" id="ARBA00004123"/>
    </source>
</evidence>
<dbReference type="PANTHER" id="PTHR10641:SF1418">
    <property type="entry name" value="MYB-RELATED TRANSCRIPTION FACTOR"/>
    <property type="match status" value="1"/>
</dbReference>
<feature type="region of interest" description="Disordered" evidence="5">
    <location>
        <begin position="153"/>
        <end position="175"/>
    </location>
</feature>